<comment type="caution">
    <text evidence="1">The sequence shown here is derived from an EMBL/GenBank/DDBJ whole genome shotgun (WGS) entry which is preliminary data.</text>
</comment>
<accession>A0ACC2NP30</accession>
<proteinExistence type="predicted"/>
<protein>
    <submittedName>
        <fullName evidence="1">Uncharacterized protein</fullName>
    </submittedName>
</protein>
<gene>
    <name evidence="1" type="ORF">QAD02_003630</name>
</gene>
<dbReference type="Proteomes" id="UP001239111">
    <property type="component" value="Chromosome 3"/>
</dbReference>
<evidence type="ECO:0000313" key="2">
    <source>
        <dbReference type="Proteomes" id="UP001239111"/>
    </source>
</evidence>
<evidence type="ECO:0000313" key="1">
    <source>
        <dbReference type="EMBL" id="KAJ8672371.1"/>
    </source>
</evidence>
<organism evidence="1 2">
    <name type="scientific">Eretmocerus hayati</name>
    <dbReference type="NCBI Taxonomy" id="131215"/>
    <lineage>
        <taxon>Eukaryota</taxon>
        <taxon>Metazoa</taxon>
        <taxon>Ecdysozoa</taxon>
        <taxon>Arthropoda</taxon>
        <taxon>Hexapoda</taxon>
        <taxon>Insecta</taxon>
        <taxon>Pterygota</taxon>
        <taxon>Neoptera</taxon>
        <taxon>Endopterygota</taxon>
        <taxon>Hymenoptera</taxon>
        <taxon>Apocrita</taxon>
        <taxon>Proctotrupomorpha</taxon>
        <taxon>Chalcidoidea</taxon>
        <taxon>Aphelinidae</taxon>
        <taxon>Aphelininae</taxon>
        <taxon>Eretmocerus</taxon>
    </lineage>
</organism>
<keyword evidence="2" id="KW-1185">Reference proteome</keyword>
<reference evidence="1" key="1">
    <citation type="submission" date="2023-04" db="EMBL/GenBank/DDBJ databases">
        <title>A chromosome-level genome assembly of the parasitoid wasp Eretmocerus hayati.</title>
        <authorList>
            <person name="Zhong Y."/>
            <person name="Liu S."/>
            <person name="Liu Y."/>
        </authorList>
    </citation>
    <scope>NUCLEOTIDE SEQUENCE</scope>
    <source>
        <strain evidence="1">ZJU_SS_LIU_2023</strain>
    </source>
</reference>
<dbReference type="EMBL" id="CM056743">
    <property type="protein sequence ID" value="KAJ8672371.1"/>
    <property type="molecule type" value="Genomic_DNA"/>
</dbReference>
<sequence length="217" mass="24847">MLHRRVALLVKNHPILYDKRLRATEKCAELTAQAYDNISLQLWEEYGMKMSSSGVKKVWESQLSNYKKGAMAPGARNMGSQLAGGDCDEDEYISFMDSLIVQRPMLQTSIKNDNHQSRKATKRRRSKGNPQSLKRYSRYPPLDDFAMKKAKSRNDTEASIETLKSMFQGVQSVWNKTSVDVVPTTGTFKSMLRLVKMIPKSEYDNCRRRVLNALTKL</sequence>
<name>A0ACC2NP30_9HYME</name>